<feature type="domain" description="Inner membrane protein YqiJ N-terminal" evidence="3">
    <location>
        <begin position="12"/>
        <end position="132"/>
    </location>
</feature>
<dbReference type="InterPro" id="IPR010840">
    <property type="entry name" value="YqiJ_OB"/>
</dbReference>
<keyword evidence="5" id="KW-1185">Reference proteome</keyword>
<accession>A0A967KBK2</accession>
<sequence length="232" mass="24294">MTSVGFFFADQNSPFLATAVITLVIAAVEILSVLLGLGLSDLVDDVLPDIGPGTSADIDAETPEAEGTILGDALSWLNVGRVPFLVLLLTFLTVFTVGGYALQMLVGGTLGFYLPSLLAAPAALAAAIPVTRWTSRGLGRVVPREETYATGNEDLIGRIATISLGPVTRRAAGKAKVADQHGNLHFVRVRAANRGETFQTDAAVLLVGHKRSLFEVITPPSSLSSSHSQNGD</sequence>
<evidence type="ECO:0000256" key="1">
    <source>
        <dbReference type="SAM" id="Phobius"/>
    </source>
</evidence>
<dbReference type="Pfam" id="PF07290">
    <property type="entry name" value="YqiJ_OB"/>
    <property type="match status" value="1"/>
</dbReference>
<keyword evidence="1" id="KW-0472">Membrane</keyword>
<comment type="caution">
    <text evidence="4">The sequence shown here is derived from an EMBL/GenBank/DDBJ whole genome shotgun (WGS) entry which is preliminary data.</text>
</comment>
<dbReference type="RefSeq" id="WP_167231166.1">
    <property type="nucleotide sequence ID" value="NZ_JAAQPH010000035.1"/>
</dbReference>
<feature type="transmembrane region" description="Helical" evidence="1">
    <location>
        <begin position="84"/>
        <end position="106"/>
    </location>
</feature>
<evidence type="ECO:0000313" key="5">
    <source>
        <dbReference type="Proteomes" id="UP000761264"/>
    </source>
</evidence>
<dbReference type="Pfam" id="PF21001">
    <property type="entry name" value="YqiJ_N"/>
    <property type="match status" value="1"/>
</dbReference>
<proteinExistence type="predicted"/>
<evidence type="ECO:0000259" key="2">
    <source>
        <dbReference type="Pfam" id="PF07290"/>
    </source>
</evidence>
<feature type="domain" description="Inner membrane protein YqiJ OB-fold" evidence="2">
    <location>
        <begin position="155"/>
        <end position="217"/>
    </location>
</feature>
<keyword evidence="1" id="KW-0812">Transmembrane</keyword>
<feature type="transmembrane region" description="Helical" evidence="1">
    <location>
        <begin position="15"/>
        <end position="37"/>
    </location>
</feature>
<gene>
    <name evidence="4" type="ORF">HBA54_26815</name>
</gene>
<keyword evidence="1" id="KW-1133">Transmembrane helix</keyword>
<dbReference type="AlphaFoldDB" id="A0A967KBK2"/>
<protein>
    <submittedName>
        <fullName evidence="4">YqiJ family protein</fullName>
    </submittedName>
</protein>
<dbReference type="InterPro" id="IPR048376">
    <property type="entry name" value="YqiJ_N"/>
</dbReference>
<organism evidence="4 5">
    <name type="scientific">Pelagibius litoralis</name>
    <dbReference type="NCBI Taxonomy" id="374515"/>
    <lineage>
        <taxon>Bacteria</taxon>
        <taxon>Pseudomonadati</taxon>
        <taxon>Pseudomonadota</taxon>
        <taxon>Alphaproteobacteria</taxon>
        <taxon>Rhodospirillales</taxon>
        <taxon>Rhodovibrionaceae</taxon>
        <taxon>Pelagibius</taxon>
    </lineage>
</organism>
<dbReference type="EMBL" id="JAAQPH010000035">
    <property type="protein sequence ID" value="NIA72208.1"/>
    <property type="molecule type" value="Genomic_DNA"/>
</dbReference>
<feature type="transmembrane region" description="Helical" evidence="1">
    <location>
        <begin position="112"/>
        <end position="130"/>
    </location>
</feature>
<evidence type="ECO:0000259" key="3">
    <source>
        <dbReference type="Pfam" id="PF21001"/>
    </source>
</evidence>
<evidence type="ECO:0000313" key="4">
    <source>
        <dbReference type="EMBL" id="NIA72208.1"/>
    </source>
</evidence>
<reference evidence="4" key="1">
    <citation type="submission" date="2020-03" db="EMBL/GenBank/DDBJ databases">
        <title>Genome of Pelagibius litoralis DSM 21314T.</title>
        <authorList>
            <person name="Wang G."/>
        </authorList>
    </citation>
    <scope>NUCLEOTIDE SEQUENCE</scope>
    <source>
        <strain evidence="4">DSM 21314</strain>
    </source>
</reference>
<name>A0A967KBK2_9PROT</name>
<dbReference type="Proteomes" id="UP000761264">
    <property type="component" value="Unassembled WGS sequence"/>
</dbReference>